<dbReference type="InParanoid" id="A0A1Y2DQU6"/>
<dbReference type="Proteomes" id="UP000193689">
    <property type="component" value="Unassembled WGS sequence"/>
</dbReference>
<evidence type="ECO:0000313" key="3">
    <source>
        <dbReference type="Proteomes" id="UP000193689"/>
    </source>
</evidence>
<keyword evidence="2" id="KW-0315">Glutamine amidotransferase</keyword>
<dbReference type="GO" id="GO:0005634">
    <property type="term" value="C:nucleus"/>
    <property type="evidence" value="ECO:0007669"/>
    <property type="project" value="TreeGrafter"/>
</dbReference>
<dbReference type="InterPro" id="IPR029062">
    <property type="entry name" value="Class_I_gatase-like"/>
</dbReference>
<feature type="domain" description="Glutamine amidotransferase" evidence="1">
    <location>
        <begin position="38"/>
        <end position="196"/>
    </location>
</feature>
<dbReference type="GO" id="GO:0005829">
    <property type="term" value="C:cytosol"/>
    <property type="evidence" value="ECO:0007669"/>
    <property type="project" value="TreeGrafter"/>
</dbReference>
<dbReference type="PROSITE" id="PS51273">
    <property type="entry name" value="GATASE_TYPE_1"/>
    <property type="match status" value="1"/>
</dbReference>
<dbReference type="SUPFAM" id="SSF52317">
    <property type="entry name" value="Class I glutamine amidotransferase-like"/>
    <property type="match status" value="1"/>
</dbReference>
<dbReference type="OrthoDB" id="92161at2759"/>
<dbReference type="AlphaFoldDB" id="A0A1Y2DQU6"/>
<sequence length="244" mass="26912">MKSITEPNPFKALIIKNFRSGRPSGDMMVKSFSDNICLAKPNAQIDVFGAADGEAIPDPLEYDFIVLSGGTVNLLEDEKPAWTVSVLDLIRKVAQQDKTKLLGICWGHQATHYALGGQLAVLDYGPLIGVQQIQLNEDGQKFFGTESLALHKYHKRVVSTPTPDFIALADNNEIFITKSRKIMSFQGHPELSYQIAKAMMETDDGSYQPPANVPKSDTALKIQDISASQDGKKVWVNIMKWATS</sequence>
<accession>A0A1Y2DQU6</accession>
<dbReference type="InterPro" id="IPR017926">
    <property type="entry name" value="GATASE"/>
</dbReference>
<dbReference type="InterPro" id="IPR044992">
    <property type="entry name" value="ChyE-like"/>
</dbReference>
<name>A0A1Y2DQU6_9PEZI</name>
<keyword evidence="2" id="KW-0808">Transferase</keyword>
<dbReference type="GO" id="GO:0016740">
    <property type="term" value="F:transferase activity"/>
    <property type="evidence" value="ECO:0007669"/>
    <property type="project" value="UniProtKB-KW"/>
</dbReference>
<evidence type="ECO:0000259" key="1">
    <source>
        <dbReference type="Pfam" id="PF00117"/>
    </source>
</evidence>
<comment type="caution">
    <text evidence="2">The sequence shown here is derived from an EMBL/GenBank/DDBJ whole genome shotgun (WGS) entry which is preliminary data.</text>
</comment>
<dbReference type="PANTHER" id="PTHR42695:SF5">
    <property type="entry name" value="GLUTAMINE AMIDOTRANSFERASE YLR126C-RELATED"/>
    <property type="match status" value="1"/>
</dbReference>
<dbReference type="STRING" id="1141098.A0A1Y2DQU6"/>
<gene>
    <name evidence="2" type="ORF">BCR38DRAFT_526004</name>
</gene>
<proteinExistence type="predicted"/>
<keyword evidence="3" id="KW-1185">Reference proteome</keyword>
<dbReference type="Pfam" id="PF00117">
    <property type="entry name" value="GATase"/>
    <property type="match status" value="1"/>
</dbReference>
<evidence type="ECO:0000313" key="2">
    <source>
        <dbReference type="EMBL" id="ORY61663.1"/>
    </source>
</evidence>
<organism evidence="2 3">
    <name type="scientific">Pseudomassariella vexata</name>
    <dbReference type="NCBI Taxonomy" id="1141098"/>
    <lineage>
        <taxon>Eukaryota</taxon>
        <taxon>Fungi</taxon>
        <taxon>Dikarya</taxon>
        <taxon>Ascomycota</taxon>
        <taxon>Pezizomycotina</taxon>
        <taxon>Sordariomycetes</taxon>
        <taxon>Xylariomycetidae</taxon>
        <taxon>Amphisphaeriales</taxon>
        <taxon>Pseudomassariaceae</taxon>
        <taxon>Pseudomassariella</taxon>
    </lineage>
</organism>
<dbReference type="RefSeq" id="XP_040713740.1">
    <property type="nucleotide sequence ID" value="XM_040865338.1"/>
</dbReference>
<dbReference type="PANTHER" id="PTHR42695">
    <property type="entry name" value="GLUTAMINE AMIDOTRANSFERASE YLR126C-RELATED"/>
    <property type="match status" value="1"/>
</dbReference>
<reference evidence="2 3" key="1">
    <citation type="submission" date="2016-07" db="EMBL/GenBank/DDBJ databases">
        <title>Pervasive Adenine N6-methylation of Active Genes in Fungi.</title>
        <authorList>
            <consortium name="DOE Joint Genome Institute"/>
            <person name="Mondo S.J."/>
            <person name="Dannebaum R.O."/>
            <person name="Kuo R.C."/>
            <person name="Labutti K."/>
            <person name="Haridas S."/>
            <person name="Kuo A."/>
            <person name="Salamov A."/>
            <person name="Ahrendt S.R."/>
            <person name="Lipzen A."/>
            <person name="Sullivan W."/>
            <person name="Andreopoulos W.B."/>
            <person name="Clum A."/>
            <person name="Lindquist E."/>
            <person name="Daum C."/>
            <person name="Ramamoorthy G.K."/>
            <person name="Gryganskyi A."/>
            <person name="Culley D."/>
            <person name="Magnuson J.K."/>
            <person name="James T.Y."/>
            <person name="O'Malley M.A."/>
            <person name="Stajich J.E."/>
            <person name="Spatafora J.W."/>
            <person name="Visel A."/>
            <person name="Grigoriev I.V."/>
        </authorList>
    </citation>
    <scope>NUCLEOTIDE SEQUENCE [LARGE SCALE GENOMIC DNA]</scope>
    <source>
        <strain evidence="2 3">CBS 129021</strain>
    </source>
</reference>
<dbReference type="Gene3D" id="3.40.50.880">
    <property type="match status" value="1"/>
</dbReference>
<dbReference type="EMBL" id="MCFJ01000010">
    <property type="protein sequence ID" value="ORY61663.1"/>
    <property type="molecule type" value="Genomic_DNA"/>
</dbReference>
<protein>
    <submittedName>
        <fullName evidence="2">Class I glutamine amidotransferase-like protein</fullName>
    </submittedName>
</protein>
<dbReference type="GeneID" id="63781550"/>